<gene>
    <name evidence="2" type="ORF">DEF24_17415</name>
</gene>
<evidence type="ECO:0000313" key="3">
    <source>
        <dbReference type="Proteomes" id="UP000253318"/>
    </source>
</evidence>
<comment type="caution">
    <text evidence="2">The sequence shown here is derived from an EMBL/GenBank/DDBJ whole genome shotgun (WGS) entry which is preliminary data.</text>
</comment>
<evidence type="ECO:0000256" key="1">
    <source>
        <dbReference type="SAM" id="MobiDB-lite"/>
    </source>
</evidence>
<dbReference type="EMBL" id="QEIN01000139">
    <property type="protein sequence ID" value="RCV55814.1"/>
    <property type="molecule type" value="Genomic_DNA"/>
</dbReference>
<protein>
    <submittedName>
        <fullName evidence="2">Uncharacterized protein</fullName>
    </submittedName>
</protein>
<feature type="region of interest" description="Disordered" evidence="1">
    <location>
        <begin position="163"/>
        <end position="184"/>
    </location>
</feature>
<proteinExistence type="predicted"/>
<evidence type="ECO:0000313" key="2">
    <source>
        <dbReference type="EMBL" id="RCV55814.1"/>
    </source>
</evidence>
<dbReference type="Proteomes" id="UP000253318">
    <property type="component" value="Unassembled WGS sequence"/>
</dbReference>
<feature type="compositionally biased region" description="Basic and acidic residues" evidence="1">
    <location>
        <begin position="163"/>
        <end position="178"/>
    </location>
</feature>
<accession>A0A368T2I4</accession>
<reference evidence="2 3" key="1">
    <citation type="submission" date="2018-04" db="EMBL/GenBank/DDBJ databases">
        <title>Novel actinobacteria from marine sediment.</title>
        <authorList>
            <person name="Ng Z.Y."/>
            <person name="Tan G.Y.A."/>
        </authorList>
    </citation>
    <scope>NUCLEOTIDE SEQUENCE [LARGE SCALE GENOMIC DNA]</scope>
    <source>
        <strain evidence="2 3">TPS81</strain>
    </source>
</reference>
<keyword evidence="3" id="KW-1185">Reference proteome</keyword>
<name>A0A368T2I4_9ACTN</name>
<dbReference type="AlphaFoldDB" id="A0A368T2I4"/>
<organism evidence="2 3">
    <name type="scientific">Marinitenerispora sediminis</name>
    <dbReference type="NCBI Taxonomy" id="1931232"/>
    <lineage>
        <taxon>Bacteria</taxon>
        <taxon>Bacillati</taxon>
        <taxon>Actinomycetota</taxon>
        <taxon>Actinomycetes</taxon>
        <taxon>Streptosporangiales</taxon>
        <taxon>Nocardiopsidaceae</taxon>
        <taxon>Marinitenerispora</taxon>
    </lineage>
</organism>
<sequence length="184" mass="21124">MSMRADELMRATIKILTDGAELESGSAATHVERALDKLMDLQQVVQETPQSPEDFAYFKKQVVQLLKTDQNGHGLTMYVFHCFNYAGRGRLDGFEEACHRRSAVQLLNDEYAPWSELFIPDDLEVIEEIDELLEEASDDAPPVPEPGIPGWVPDTHWWWRAPKRQDMTEEERAERIDYDSNDGL</sequence>